<dbReference type="Proteomes" id="UP000318186">
    <property type="component" value="Unassembled WGS sequence"/>
</dbReference>
<dbReference type="Pfam" id="PF02801">
    <property type="entry name" value="Ketoacyl-synt_C"/>
    <property type="match status" value="1"/>
</dbReference>
<dbReference type="PANTHER" id="PTHR11712">
    <property type="entry name" value="POLYKETIDE SYNTHASE-RELATED"/>
    <property type="match status" value="1"/>
</dbReference>
<organism evidence="6 7">
    <name type="scientific">Streptomyces brevispora</name>
    <dbReference type="NCBI Taxonomy" id="887462"/>
    <lineage>
        <taxon>Bacteria</taxon>
        <taxon>Bacillati</taxon>
        <taxon>Actinomycetota</taxon>
        <taxon>Actinomycetes</taxon>
        <taxon>Kitasatosporales</taxon>
        <taxon>Streptomycetaceae</taxon>
        <taxon>Streptomyces</taxon>
    </lineage>
</organism>
<dbReference type="RefSeq" id="WP_145764117.1">
    <property type="nucleotide sequence ID" value="NZ_VIWW01000001.1"/>
</dbReference>
<evidence type="ECO:0000313" key="7">
    <source>
        <dbReference type="Proteomes" id="UP000318186"/>
    </source>
</evidence>
<dbReference type="GO" id="GO:0006633">
    <property type="term" value="P:fatty acid biosynthetic process"/>
    <property type="evidence" value="ECO:0007669"/>
    <property type="project" value="InterPro"/>
</dbReference>
<evidence type="ECO:0000256" key="2">
    <source>
        <dbReference type="ARBA" id="ARBA00022679"/>
    </source>
</evidence>
<comment type="caution">
    <text evidence="6">The sequence shown here is derived from an EMBL/GenBank/DDBJ whole genome shotgun (WGS) entry which is preliminary data.</text>
</comment>
<evidence type="ECO:0000256" key="1">
    <source>
        <dbReference type="ARBA" id="ARBA00008467"/>
    </source>
</evidence>
<sequence>MTTRSVSVTGLGMTTPAGVGAAATWAGLLTGIPTATPDPRLEGMPVAFSCQIPGFDAVKAIGRRIVWRTDRFVHLALLTAREALADSGLDPAAWDGNRVGVVIGVGASSQDTASREYGHLARGAYRALSPTDVPRSMPNMAPAEIAIDCQATGPNFAVSTACASGATAIGLARDLIVSGTCDIVIAGGSESAGSSRLAAGAFWRMGALSSRCHDPAGASRPFDADRDGFVLGEGAGILILEETRHARARRAPIRAHLAGYGTTCDAHHWTTPHPEGRGTVQALRTALGNAALAPSDIGHVNAHATSTPANDISEAEALRAVFHTPPPVTATKSVIGHAIAGAGAIEAAVSVLSLTTQTIHPTANLERHDPAIDLDIVTKQPRQQRMTAVASTSLGFGGQNTALIFTSA</sequence>
<dbReference type="InterPro" id="IPR018201">
    <property type="entry name" value="Ketoacyl_synth_AS"/>
</dbReference>
<proteinExistence type="inferred from homology"/>
<dbReference type="PROSITE" id="PS00606">
    <property type="entry name" value="KS3_1"/>
    <property type="match status" value="1"/>
</dbReference>
<evidence type="ECO:0000313" key="6">
    <source>
        <dbReference type="EMBL" id="TWG03883.1"/>
    </source>
</evidence>
<dbReference type="Gene3D" id="3.40.47.10">
    <property type="match status" value="1"/>
</dbReference>
<evidence type="ECO:0000256" key="3">
    <source>
        <dbReference type="ARBA" id="ARBA00023315"/>
    </source>
</evidence>
<accession>A0A561UWY9</accession>
<gene>
    <name evidence="6" type="ORF">FHX80_112320</name>
</gene>
<dbReference type="InterPro" id="IPR000794">
    <property type="entry name" value="Beta-ketoacyl_synthase"/>
</dbReference>
<dbReference type="Pfam" id="PF00109">
    <property type="entry name" value="ketoacyl-synt"/>
    <property type="match status" value="1"/>
</dbReference>
<dbReference type="InterPro" id="IPR016039">
    <property type="entry name" value="Thiolase-like"/>
</dbReference>
<dbReference type="PROSITE" id="PS52004">
    <property type="entry name" value="KS3_2"/>
    <property type="match status" value="1"/>
</dbReference>
<dbReference type="SMART" id="SM00825">
    <property type="entry name" value="PKS_KS"/>
    <property type="match status" value="1"/>
</dbReference>
<dbReference type="InterPro" id="IPR020841">
    <property type="entry name" value="PKS_Beta-ketoAc_synthase_dom"/>
</dbReference>
<evidence type="ECO:0000259" key="5">
    <source>
        <dbReference type="PROSITE" id="PS52004"/>
    </source>
</evidence>
<feature type="domain" description="Ketosynthase family 3 (KS3)" evidence="5">
    <location>
        <begin position="3"/>
        <end position="407"/>
    </location>
</feature>
<dbReference type="NCBIfam" id="NF005589">
    <property type="entry name" value="PRK07314.1"/>
    <property type="match status" value="1"/>
</dbReference>
<dbReference type="PANTHER" id="PTHR11712:SF347">
    <property type="entry name" value="BETA KETOACYL-ACYL CARRIER PROTEIN SYNTHASE"/>
    <property type="match status" value="1"/>
</dbReference>
<keyword evidence="2 4" id="KW-0808">Transferase</keyword>
<dbReference type="InterPro" id="IPR014030">
    <property type="entry name" value="Ketoacyl_synth_N"/>
</dbReference>
<reference evidence="6 7" key="1">
    <citation type="submission" date="2019-06" db="EMBL/GenBank/DDBJ databases">
        <title>Sequencing the genomes of 1000 actinobacteria strains.</title>
        <authorList>
            <person name="Klenk H.-P."/>
        </authorList>
    </citation>
    <scope>NUCLEOTIDE SEQUENCE [LARGE SCALE GENOMIC DNA]</scope>
    <source>
        <strain evidence="6 7">DSM 42059</strain>
    </source>
</reference>
<dbReference type="OrthoDB" id="9808669at2"/>
<dbReference type="GO" id="GO:0004315">
    <property type="term" value="F:3-oxoacyl-[acyl-carrier-protein] synthase activity"/>
    <property type="evidence" value="ECO:0007669"/>
    <property type="project" value="InterPro"/>
</dbReference>
<comment type="similarity">
    <text evidence="1 4">Belongs to the thiolase-like superfamily. Beta-ketoacyl-ACP synthases family.</text>
</comment>
<dbReference type="FunFam" id="3.40.47.10:FF:000018">
    <property type="entry name" value="3-oxoacyl-[acyl-carrier-protein] synthase 2"/>
    <property type="match status" value="1"/>
</dbReference>
<evidence type="ECO:0000256" key="4">
    <source>
        <dbReference type="RuleBase" id="RU003694"/>
    </source>
</evidence>
<keyword evidence="3" id="KW-0012">Acyltransferase</keyword>
<protein>
    <submittedName>
        <fullName evidence="6">3-oxoacyl-[acyl-carrier-protein] synthase II</fullName>
    </submittedName>
</protein>
<dbReference type="AlphaFoldDB" id="A0A561UWY9"/>
<dbReference type="EMBL" id="VIWW01000001">
    <property type="protein sequence ID" value="TWG03883.1"/>
    <property type="molecule type" value="Genomic_DNA"/>
</dbReference>
<dbReference type="SUPFAM" id="SSF53901">
    <property type="entry name" value="Thiolase-like"/>
    <property type="match status" value="2"/>
</dbReference>
<name>A0A561UWY9_9ACTN</name>
<dbReference type="CDD" id="cd00834">
    <property type="entry name" value="KAS_I_II"/>
    <property type="match status" value="1"/>
</dbReference>
<dbReference type="InterPro" id="IPR014031">
    <property type="entry name" value="Ketoacyl_synth_C"/>
</dbReference>